<dbReference type="EMBL" id="JACHDZ010000003">
    <property type="protein sequence ID" value="MBB5344277.1"/>
    <property type="molecule type" value="Genomic_DNA"/>
</dbReference>
<dbReference type="GO" id="GO:0052717">
    <property type="term" value="F:tRNA-specific adenosine-34 deaminase activity"/>
    <property type="evidence" value="ECO:0007669"/>
    <property type="project" value="UniProtKB-UniRule"/>
</dbReference>
<comment type="similarity">
    <text evidence="1">Belongs to the cytidine and deoxycytidylate deaminase family. ADAT2 subfamily.</text>
</comment>
<evidence type="ECO:0000256" key="5">
    <source>
        <dbReference type="ARBA" id="ARBA00022801"/>
    </source>
</evidence>
<dbReference type="InterPro" id="IPR021513">
    <property type="entry name" value="Phage_RSL1_Orf186"/>
</dbReference>
<name>A0A7W8JAB5_9BACT</name>
<dbReference type="PROSITE" id="PS51747">
    <property type="entry name" value="CYT_DCMP_DEAMINASES_2"/>
    <property type="match status" value="1"/>
</dbReference>
<dbReference type="PANTHER" id="PTHR11079">
    <property type="entry name" value="CYTOSINE DEAMINASE FAMILY MEMBER"/>
    <property type="match status" value="1"/>
</dbReference>
<protein>
    <recommendedName>
        <fullName evidence="8">tRNA-specific adenosine deaminase</fullName>
        <ecNumber evidence="8">3.5.4.33</ecNumber>
    </recommendedName>
</protein>
<feature type="compositionally biased region" description="Basic residues" evidence="9">
    <location>
        <begin position="275"/>
        <end position="289"/>
    </location>
</feature>
<evidence type="ECO:0000256" key="3">
    <source>
        <dbReference type="ARBA" id="ARBA00022694"/>
    </source>
</evidence>
<evidence type="ECO:0000256" key="4">
    <source>
        <dbReference type="ARBA" id="ARBA00022723"/>
    </source>
</evidence>
<comment type="subunit">
    <text evidence="2 8">Homodimer.</text>
</comment>
<sequence>MPSSENDVVYLRQALAEANDAEANGEVPVGAIVVHGDKIIGRGQNRVLRDSDPTAHAEIVALRHAGLHLRNYRLADCTLYVTLEPCAMCAGAILHARLSRLVYAAPDPKAGACGSVLSVMNHPQLNHRVEVIPNLLAEECSTLLTTFFRKRRQEKSQARILQNEAASRETAEKAPRETLMATKKKWSAEVDTDSTHPDEGLFKKSSSSIAKALATKKVSPKGPASGMQMLNFYINRAGKNLSQERHAELEKAKTLLSEIIAKTKPESKKPATKSAAKKAPKKTAKKATKKAPAEKKVPAKSTAKKTTKR</sequence>
<evidence type="ECO:0000256" key="8">
    <source>
        <dbReference type="HAMAP-Rule" id="MF_00972"/>
    </source>
</evidence>
<dbReference type="PROSITE" id="PS00903">
    <property type="entry name" value="CYT_DCMP_DEAMINASES_1"/>
    <property type="match status" value="1"/>
</dbReference>
<dbReference type="Gene3D" id="3.40.140.10">
    <property type="entry name" value="Cytidine Deaminase, domain 2"/>
    <property type="match status" value="1"/>
</dbReference>
<dbReference type="HAMAP" id="MF_00972">
    <property type="entry name" value="tRNA_aden_deaminase"/>
    <property type="match status" value="1"/>
</dbReference>
<proteinExistence type="inferred from homology"/>
<keyword evidence="4 8" id="KW-0479">Metal-binding</keyword>
<evidence type="ECO:0000256" key="2">
    <source>
        <dbReference type="ARBA" id="ARBA00011738"/>
    </source>
</evidence>
<dbReference type="NCBIfam" id="NF008113">
    <property type="entry name" value="PRK10860.1"/>
    <property type="match status" value="1"/>
</dbReference>
<evidence type="ECO:0000313" key="12">
    <source>
        <dbReference type="Proteomes" id="UP000569092"/>
    </source>
</evidence>
<feature type="region of interest" description="Disordered" evidence="9">
    <location>
        <begin position="261"/>
        <end position="309"/>
    </location>
</feature>
<feature type="binding site" evidence="8">
    <location>
        <position position="56"/>
    </location>
    <ligand>
        <name>Zn(2+)</name>
        <dbReference type="ChEBI" id="CHEBI:29105"/>
        <note>catalytic</note>
    </ligand>
</feature>
<dbReference type="PANTHER" id="PTHR11079:SF202">
    <property type="entry name" value="TRNA-SPECIFIC ADENOSINE DEAMINASE"/>
    <property type="match status" value="1"/>
</dbReference>
<feature type="binding site" evidence="8">
    <location>
        <position position="89"/>
    </location>
    <ligand>
        <name>Zn(2+)</name>
        <dbReference type="ChEBI" id="CHEBI:29105"/>
        <note>catalytic</note>
    </ligand>
</feature>
<evidence type="ECO:0000256" key="1">
    <source>
        <dbReference type="ARBA" id="ARBA00010669"/>
    </source>
</evidence>
<gene>
    <name evidence="8" type="primary">tadA</name>
    <name evidence="11" type="ORF">HDF10_002256</name>
</gene>
<dbReference type="Pfam" id="PF14437">
    <property type="entry name" value="MafB19-deam"/>
    <property type="match status" value="1"/>
</dbReference>
<feature type="domain" description="CMP/dCMP-type deaminase" evidence="10">
    <location>
        <begin position="5"/>
        <end position="115"/>
    </location>
</feature>
<comment type="catalytic activity">
    <reaction evidence="7 8">
        <text>adenosine(34) in tRNA + H2O + H(+) = inosine(34) in tRNA + NH4(+)</text>
        <dbReference type="Rhea" id="RHEA:43168"/>
        <dbReference type="Rhea" id="RHEA-COMP:10373"/>
        <dbReference type="Rhea" id="RHEA-COMP:10374"/>
        <dbReference type="ChEBI" id="CHEBI:15377"/>
        <dbReference type="ChEBI" id="CHEBI:15378"/>
        <dbReference type="ChEBI" id="CHEBI:28938"/>
        <dbReference type="ChEBI" id="CHEBI:74411"/>
        <dbReference type="ChEBI" id="CHEBI:82852"/>
        <dbReference type="EC" id="3.5.4.33"/>
    </reaction>
</comment>
<comment type="function">
    <text evidence="8">Catalyzes the deamination of adenosine to inosine at the wobble position 34 of tRNA(Arg2).</text>
</comment>
<dbReference type="EC" id="3.5.4.33" evidence="8"/>
<dbReference type="InterPro" id="IPR002125">
    <property type="entry name" value="CMP_dCMP_dom"/>
</dbReference>
<accession>A0A7W8JAB5</accession>
<evidence type="ECO:0000256" key="7">
    <source>
        <dbReference type="ARBA" id="ARBA00048045"/>
    </source>
</evidence>
<organism evidence="11 12">
    <name type="scientific">Tunturiibacter lichenicola</name>
    <dbReference type="NCBI Taxonomy" id="2051959"/>
    <lineage>
        <taxon>Bacteria</taxon>
        <taxon>Pseudomonadati</taxon>
        <taxon>Acidobacteriota</taxon>
        <taxon>Terriglobia</taxon>
        <taxon>Terriglobales</taxon>
        <taxon>Acidobacteriaceae</taxon>
        <taxon>Tunturiibacter</taxon>
    </lineage>
</organism>
<evidence type="ECO:0000256" key="6">
    <source>
        <dbReference type="ARBA" id="ARBA00022833"/>
    </source>
</evidence>
<keyword evidence="5 8" id="KW-0378">Hydrolase</keyword>
<dbReference type="InterPro" id="IPR028883">
    <property type="entry name" value="tRNA_aden_deaminase"/>
</dbReference>
<dbReference type="FunFam" id="3.40.140.10:FF:000005">
    <property type="entry name" value="tRNA-specific adenosine deaminase"/>
    <property type="match status" value="1"/>
</dbReference>
<dbReference type="SUPFAM" id="SSF53927">
    <property type="entry name" value="Cytidine deaminase-like"/>
    <property type="match status" value="1"/>
</dbReference>
<feature type="binding site" evidence="8">
    <location>
        <position position="86"/>
    </location>
    <ligand>
        <name>Zn(2+)</name>
        <dbReference type="ChEBI" id="CHEBI:29105"/>
        <note>catalytic</note>
    </ligand>
</feature>
<dbReference type="InterPro" id="IPR016192">
    <property type="entry name" value="APOBEC/CMP_deaminase_Zn-bd"/>
</dbReference>
<dbReference type="CDD" id="cd01285">
    <property type="entry name" value="nucleoside_deaminase"/>
    <property type="match status" value="1"/>
</dbReference>
<keyword evidence="3 8" id="KW-0819">tRNA processing</keyword>
<dbReference type="Pfam" id="PF11373">
    <property type="entry name" value="DUF3175"/>
    <property type="match status" value="1"/>
</dbReference>
<comment type="cofactor">
    <cofactor evidence="8">
        <name>Zn(2+)</name>
        <dbReference type="ChEBI" id="CHEBI:29105"/>
    </cofactor>
    <text evidence="8">Binds 1 zinc ion per subunit.</text>
</comment>
<evidence type="ECO:0000259" key="10">
    <source>
        <dbReference type="PROSITE" id="PS51747"/>
    </source>
</evidence>
<keyword evidence="6 8" id="KW-0862">Zinc</keyword>
<dbReference type="InterPro" id="IPR058535">
    <property type="entry name" value="MafB19-deam"/>
</dbReference>
<dbReference type="GO" id="GO:0002100">
    <property type="term" value="P:tRNA wobble adenosine to inosine editing"/>
    <property type="evidence" value="ECO:0007669"/>
    <property type="project" value="UniProtKB-UniRule"/>
</dbReference>
<dbReference type="InterPro" id="IPR016193">
    <property type="entry name" value="Cytidine_deaminase-like"/>
</dbReference>
<comment type="caution">
    <text evidence="11">The sequence shown here is derived from an EMBL/GenBank/DDBJ whole genome shotgun (WGS) entry which is preliminary data.</text>
</comment>
<reference evidence="11 12" key="1">
    <citation type="submission" date="2020-08" db="EMBL/GenBank/DDBJ databases">
        <title>Genomic Encyclopedia of Type Strains, Phase IV (KMG-V): Genome sequencing to study the core and pangenomes of soil and plant-associated prokaryotes.</title>
        <authorList>
            <person name="Whitman W."/>
        </authorList>
    </citation>
    <scope>NUCLEOTIDE SEQUENCE [LARGE SCALE GENOMIC DNA]</scope>
    <source>
        <strain evidence="11 12">M8US30</strain>
    </source>
</reference>
<dbReference type="AlphaFoldDB" id="A0A7W8JAB5"/>
<dbReference type="Proteomes" id="UP000569092">
    <property type="component" value="Unassembled WGS sequence"/>
</dbReference>
<feature type="active site" description="Proton donor" evidence="8">
    <location>
        <position position="58"/>
    </location>
</feature>
<dbReference type="GO" id="GO:0008270">
    <property type="term" value="F:zinc ion binding"/>
    <property type="evidence" value="ECO:0007669"/>
    <property type="project" value="UniProtKB-UniRule"/>
</dbReference>
<evidence type="ECO:0000256" key="9">
    <source>
        <dbReference type="SAM" id="MobiDB-lite"/>
    </source>
</evidence>
<evidence type="ECO:0000313" key="11">
    <source>
        <dbReference type="EMBL" id="MBB5344277.1"/>
    </source>
</evidence>